<feature type="compositionally biased region" description="Polar residues" evidence="3">
    <location>
        <begin position="134"/>
        <end position="148"/>
    </location>
</feature>
<evidence type="ECO:0000256" key="1">
    <source>
        <dbReference type="ARBA" id="ARBA00022737"/>
    </source>
</evidence>
<dbReference type="Pfam" id="PF00640">
    <property type="entry name" value="PID"/>
    <property type="match status" value="1"/>
</dbReference>
<name>T1KAS6_TETUR</name>
<dbReference type="Pfam" id="PF00536">
    <property type="entry name" value="SAM_1"/>
    <property type="match status" value="1"/>
</dbReference>
<feature type="compositionally biased region" description="Basic and acidic residues" evidence="3">
    <location>
        <begin position="399"/>
        <end position="410"/>
    </location>
</feature>
<dbReference type="HOGENOM" id="CLU_267496_0_0_1"/>
<dbReference type="InterPro" id="IPR013761">
    <property type="entry name" value="SAM/pointed_sf"/>
</dbReference>
<dbReference type="PANTHER" id="PTHR24174:SF1">
    <property type="entry name" value="IP14385P"/>
    <property type="match status" value="1"/>
</dbReference>
<proteinExistence type="predicted"/>
<feature type="region of interest" description="Disordered" evidence="3">
    <location>
        <begin position="38"/>
        <end position="107"/>
    </location>
</feature>
<feature type="domain" description="PID" evidence="4">
    <location>
        <begin position="946"/>
        <end position="1069"/>
    </location>
</feature>
<dbReference type="EnsemblMetazoa" id="tetur08g01580.1">
    <property type="protein sequence ID" value="tetur08g01580.1"/>
    <property type="gene ID" value="tetur08g01580"/>
</dbReference>
<feature type="compositionally biased region" description="Polar residues" evidence="3">
    <location>
        <begin position="1111"/>
        <end position="1143"/>
    </location>
</feature>
<keyword evidence="2" id="KW-0040">ANK repeat</keyword>
<keyword evidence="7" id="KW-1185">Reference proteome</keyword>
<evidence type="ECO:0000313" key="6">
    <source>
        <dbReference type="EnsemblMetazoa" id="tetur08g01580.1"/>
    </source>
</evidence>
<dbReference type="CDD" id="cd01274">
    <property type="entry name" value="PTB_Anks"/>
    <property type="match status" value="1"/>
</dbReference>
<dbReference type="SMART" id="SM00454">
    <property type="entry name" value="SAM"/>
    <property type="match status" value="2"/>
</dbReference>
<dbReference type="eggNOG" id="KOG0507">
    <property type="taxonomic scope" value="Eukaryota"/>
</dbReference>
<feature type="region of interest" description="Disordered" evidence="3">
    <location>
        <begin position="120"/>
        <end position="169"/>
    </location>
</feature>
<dbReference type="PROSITE" id="PS50105">
    <property type="entry name" value="SAM_DOMAIN"/>
    <property type="match status" value="2"/>
</dbReference>
<accession>T1KAS6</accession>
<feature type="domain" description="SAM" evidence="5">
    <location>
        <begin position="693"/>
        <end position="759"/>
    </location>
</feature>
<organism evidence="6 7">
    <name type="scientific">Tetranychus urticae</name>
    <name type="common">Two-spotted spider mite</name>
    <dbReference type="NCBI Taxonomy" id="32264"/>
    <lineage>
        <taxon>Eukaryota</taxon>
        <taxon>Metazoa</taxon>
        <taxon>Ecdysozoa</taxon>
        <taxon>Arthropoda</taxon>
        <taxon>Chelicerata</taxon>
        <taxon>Arachnida</taxon>
        <taxon>Acari</taxon>
        <taxon>Acariformes</taxon>
        <taxon>Trombidiformes</taxon>
        <taxon>Prostigmata</taxon>
        <taxon>Eleutherengona</taxon>
        <taxon>Raphignathae</taxon>
        <taxon>Tetranychoidea</taxon>
        <taxon>Tetranychidae</taxon>
        <taxon>Tetranychus</taxon>
    </lineage>
</organism>
<feature type="region of interest" description="Disordered" evidence="3">
    <location>
        <begin position="1178"/>
        <end position="1233"/>
    </location>
</feature>
<dbReference type="PROSITE" id="PS01179">
    <property type="entry name" value="PID"/>
    <property type="match status" value="1"/>
</dbReference>
<evidence type="ECO:0000256" key="2">
    <source>
        <dbReference type="ARBA" id="ARBA00023043"/>
    </source>
</evidence>
<reference evidence="6" key="2">
    <citation type="submission" date="2015-06" db="UniProtKB">
        <authorList>
            <consortium name="EnsemblMetazoa"/>
        </authorList>
    </citation>
    <scope>IDENTIFICATION</scope>
</reference>
<sequence length="1233" mass="136363">MGKEQEFLEAAKNCTLPVVKRIINHKIKKIGSLSKNNDGYKTAKSGFSRSQESILDGFSTPPSTNPPSVPIGRDVLQLTRTSKSVDSDSIDINGRGAHSLSIYPQSSSLNGETYGYQKINQNTGSRDDSRLDTKSSTNTWGYNSIQRRSGNKPLPPAKPPRKSLANKDANNVSTLDRKSAQINGQFQSQQESTTKQYFSAKNHQTNSKRISSFDYVSDSGLSSGEGCMKRSLSNDGGDYLESRSFSNNQRLSTFLGPVKMPEPTSSVNVSSNNISLLSSSSITPTTAIKDTSTAQLTNSIIPSGLTSVAKPAANNSEFISESALSLLYDEIASEISGRETNSSLVSSINSVTSLEPESSSSVNPGESRRRSIKEGSTHQLQQHVRSKSEQHHSRSLNNSEEKSNGTKEPDAISCSPSSSNSNHSNQQPSQSTEPTKSKRVTVQFPVNFKSLTRKSSKQFEPPSPETALKGIHAVIEPLYQEYQKLKVPHYRDMETSTDDDLLLTTDSDGNQVYVKLRHPRSRNSLENKTVSTDNESIGCGEENPFQELCRGSKSLRHSDNSQLDGKKSLRRSKVVESKTLERKKKKHRLSSRSKSEKSLNEPMSTTTIDTIDAINDPLTVEKCDSTIPSELKSVAVTSGERSSSMIHTLPSIVFDENKEWAEIASIMASFGSDLTQSTDEFCRQTIPEPLSIDSITSFDEWLKELDLQKYANILISNGFDNVQFMGPNIVEECDLIEIGITNATDRSKLLEASRIIPVIPKLAIHENLSVDQWLASLSLEQYQVNFTENGFTDMDKVRKIWDVELNAVIGVTKIGHRKRILASLGERLSLISDLSLDDIAFNRLPFDFDDLRLRDETDYRGEPNDSRSEDNLISSHTGRLGIEAAIGGEGSTFDYESDRTSISSDIRPDSVNSVSTTFSQRSSNQLSTPLMSQWKHDPVDLVNGECRYLATYLGSTLVTKLQGIQTTKESITKLKESTKDIKKIPSVNLSISYTGVKFIDAQTDKMVCEHEIRNIHCACQDADDFRHFAYITKEHETNNHYCHVFCAQSLDIVTEIILTLGQAFDIAYKIALGEDIETLRRLYHENQNKAPSPPPRSTSYSLSQCTSWDDSLTHVPSSSGEETSTLKQTLSPKSQANCHNSFTSKVDNSNSNNVESSNNNVKKNLNNNSILKETQPDLILCSPSPTHNNNNISRPPSSARKPHLRVKPDVPTKPPSLIKSIASPASTLQRKSK</sequence>
<feature type="compositionally biased region" description="Basic residues" evidence="3">
    <location>
        <begin position="581"/>
        <end position="591"/>
    </location>
</feature>
<feature type="region of interest" description="Disordered" evidence="3">
    <location>
        <begin position="446"/>
        <end position="465"/>
    </location>
</feature>
<evidence type="ECO:0000259" key="5">
    <source>
        <dbReference type="PROSITE" id="PS50105"/>
    </source>
</evidence>
<evidence type="ECO:0000313" key="7">
    <source>
        <dbReference type="Proteomes" id="UP000015104"/>
    </source>
</evidence>
<dbReference type="EMBL" id="CAEY01001942">
    <property type="status" value="NOT_ANNOTATED_CDS"/>
    <property type="molecule type" value="Genomic_DNA"/>
</dbReference>
<feature type="compositionally biased region" description="Basic and acidic residues" evidence="3">
    <location>
        <begin position="366"/>
        <end position="376"/>
    </location>
</feature>
<evidence type="ECO:0000256" key="3">
    <source>
        <dbReference type="SAM" id="MobiDB-lite"/>
    </source>
</evidence>
<feature type="region of interest" description="Disordered" evidence="3">
    <location>
        <begin position="577"/>
        <end position="603"/>
    </location>
</feature>
<dbReference type="PANTHER" id="PTHR24174">
    <property type="entry name" value="ANKYRIN REPEAT AND STERILE ALPHA MOTIF DOMAIN-CONTAINING PROTEIN 1"/>
    <property type="match status" value="1"/>
</dbReference>
<dbReference type="SUPFAM" id="SSF50729">
    <property type="entry name" value="PH domain-like"/>
    <property type="match status" value="1"/>
</dbReference>
<feature type="compositionally biased region" description="Polar residues" evidence="3">
    <location>
        <begin position="38"/>
        <end position="53"/>
    </location>
</feature>
<dbReference type="GO" id="GO:0005829">
    <property type="term" value="C:cytosol"/>
    <property type="evidence" value="ECO:0007669"/>
    <property type="project" value="TreeGrafter"/>
</dbReference>
<feature type="compositionally biased region" description="Low complexity" evidence="3">
    <location>
        <begin position="413"/>
        <end position="431"/>
    </location>
</feature>
<dbReference type="Proteomes" id="UP000015104">
    <property type="component" value="Unassembled WGS sequence"/>
</dbReference>
<feature type="compositionally biased region" description="Basic and acidic residues" evidence="3">
    <location>
        <begin position="556"/>
        <end position="572"/>
    </location>
</feature>
<feature type="compositionally biased region" description="Low complexity" evidence="3">
    <location>
        <begin position="1144"/>
        <end position="1165"/>
    </location>
</feature>
<feature type="domain" description="SAM" evidence="5">
    <location>
        <begin position="769"/>
        <end position="824"/>
    </location>
</feature>
<evidence type="ECO:0000259" key="4">
    <source>
        <dbReference type="PROSITE" id="PS01179"/>
    </source>
</evidence>
<dbReference type="Pfam" id="PF07647">
    <property type="entry name" value="SAM_2"/>
    <property type="match status" value="1"/>
</dbReference>
<dbReference type="SMART" id="SM00462">
    <property type="entry name" value="PTB"/>
    <property type="match status" value="1"/>
</dbReference>
<dbReference type="Gene3D" id="1.10.150.50">
    <property type="entry name" value="Transcription Factor, Ets-1"/>
    <property type="match status" value="2"/>
</dbReference>
<reference evidence="7" key="1">
    <citation type="submission" date="2011-08" db="EMBL/GenBank/DDBJ databases">
        <authorList>
            <person name="Rombauts S."/>
        </authorList>
    </citation>
    <scope>NUCLEOTIDE SEQUENCE</scope>
    <source>
        <strain evidence="7">London</strain>
    </source>
</reference>
<dbReference type="AlphaFoldDB" id="T1KAS6"/>
<dbReference type="SUPFAM" id="SSF47769">
    <property type="entry name" value="SAM/Pointed domain"/>
    <property type="match status" value="2"/>
</dbReference>
<keyword evidence="1" id="KW-0677">Repeat</keyword>
<dbReference type="InterPro" id="IPR011993">
    <property type="entry name" value="PH-like_dom_sf"/>
</dbReference>
<feature type="region of interest" description="Disordered" evidence="3">
    <location>
        <begin position="553"/>
        <end position="572"/>
    </location>
</feature>
<dbReference type="InterPro" id="IPR006020">
    <property type="entry name" value="PTB/PI_dom"/>
</dbReference>
<evidence type="ECO:0008006" key="8">
    <source>
        <dbReference type="Google" id="ProtNLM"/>
    </source>
</evidence>
<dbReference type="InterPro" id="IPR001660">
    <property type="entry name" value="SAM"/>
</dbReference>
<feature type="compositionally biased region" description="Polar residues" evidence="3">
    <location>
        <begin position="1183"/>
        <end position="1196"/>
    </location>
</feature>
<feature type="compositionally biased region" description="Low complexity" evidence="3">
    <location>
        <begin position="350"/>
        <end position="364"/>
    </location>
</feature>
<dbReference type="InterPro" id="IPR033635">
    <property type="entry name" value="ANKS1/Caskin"/>
</dbReference>
<dbReference type="STRING" id="32264.T1KAS6"/>
<feature type="region of interest" description="Disordered" evidence="3">
    <location>
        <begin position="350"/>
        <end position="441"/>
    </location>
</feature>
<feature type="region of interest" description="Disordered" evidence="3">
    <location>
        <begin position="1111"/>
        <end position="1165"/>
    </location>
</feature>
<feature type="compositionally biased region" description="Polar residues" evidence="3">
    <location>
        <begin position="1223"/>
        <end position="1233"/>
    </location>
</feature>
<protein>
    <recommendedName>
        <fullName evidence="8">SAM domain-containing protein</fullName>
    </recommendedName>
</protein>
<dbReference type="Gene3D" id="2.30.29.30">
    <property type="entry name" value="Pleckstrin-homology domain (PH domain)/Phosphotyrosine-binding domain (PTB)"/>
    <property type="match status" value="1"/>
</dbReference>